<dbReference type="InterPro" id="IPR052155">
    <property type="entry name" value="Biofilm_reg_signaling"/>
</dbReference>
<dbReference type="Pfam" id="PF13426">
    <property type="entry name" value="PAS_9"/>
    <property type="match status" value="1"/>
</dbReference>
<dbReference type="CDD" id="cd00130">
    <property type="entry name" value="PAS"/>
    <property type="match status" value="2"/>
</dbReference>
<organism evidence="6 7">
    <name type="scientific">Ectobacillus funiculus</name>
    <dbReference type="NCBI Taxonomy" id="137993"/>
    <lineage>
        <taxon>Bacteria</taxon>
        <taxon>Bacillati</taxon>
        <taxon>Bacillota</taxon>
        <taxon>Bacilli</taxon>
        <taxon>Bacillales</taxon>
        <taxon>Bacillaceae</taxon>
        <taxon>Ectobacillus</taxon>
    </lineage>
</organism>
<dbReference type="Pfam" id="PF00563">
    <property type="entry name" value="EAL"/>
    <property type="match status" value="1"/>
</dbReference>
<dbReference type="RefSeq" id="WP_379949259.1">
    <property type="nucleotide sequence ID" value="NZ_JBHMAF010000049.1"/>
</dbReference>
<dbReference type="SMART" id="SM00052">
    <property type="entry name" value="EAL"/>
    <property type="match status" value="1"/>
</dbReference>
<gene>
    <name evidence="6" type="ORF">ACFFMS_10690</name>
</gene>
<dbReference type="NCBIfam" id="TIGR00254">
    <property type="entry name" value="GGDEF"/>
    <property type="match status" value="1"/>
</dbReference>
<dbReference type="PANTHER" id="PTHR44757">
    <property type="entry name" value="DIGUANYLATE CYCLASE DGCP"/>
    <property type="match status" value="1"/>
</dbReference>
<dbReference type="InterPro" id="IPR001610">
    <property type="entry name" value="PAC"/>
</dbReference>
<feature type="transmembrane region" description="Helical" evidence="1">
    <location>
        <begin position="40"/>
        <end position="60"/>
    </location>
</feature>
<dbReference type="InterPro" id="IPR035919">
    <property type="entry name" value="EAL_sf"/>
</dbReference>
<dbReference type="PROSITE" id="PS50883">
    <property type="entry name" value="EAL"/>
    <property type="match status" value="1"/>
</dbReference>
<dbReference type="Pfam" id="PF00989">
    <property type="entry name" value="PAS"/>
    <property type="match status" value="1"/>
</dbReference>
<dbReference type="InterPro" id="IPR013767">
    <property type="entry name" value="PAS_fold"/>
</dbReference>
<dbReference type="PROSITE" id="PS50113">
    <property type="entry name" value="PAC"/>
    <property type="match status" value="1"/>
</dbReference>
<dbReference type="NCBIfam" id="TIGR00229">
    <property type="entry name" value="sensory_box"/>
    <property type="match status" value="2"/>
</dbReference>
<evidence type="ECO:0000259" key="3">
    <source>
        <dbReference type="PROSITE" id="PS50113"/>
    </source>
</evidence>
<evidence type="ECO:0000256" key="1">
    <source>
        <dbReference type="SAM" id="Phobius"/>
    </source>
</evidence>
<dbReference type="SUPFAM" id="SSF55785">
    <property type="entry name" value="PYP-like sensor domain (PAS domain)"/>
    <property type="match status" value="2"/>
</dbReference>
<dbReference type="SMART" id="SM00091">
    <property type="entry name" value="PAS"/>
    <property type="match status" value="2"/>
</dbReference>
<dbReference type="InterPro" id="IPR029787">
    <property type="entry name" value="Nucleotide_cyclase"/>
</dbReference>
<protein>
    <submittedName>
        <fullName evidence="6">EAL domain-containing protein</fullName>
    </submittedName>
</protein>
<keyword evidence="7" id="KW-1185">Reference proteome</keyword>
<dbReference type="Pfam" id="PF00990">
    <property type="entry name" value="GGDEF"/>
    <property type="match status" value="1"/>
</dbReference>
<evidence type="ECO:0000259" key="2">
    <source>
        <dbReference type="PROSITE" id="PS50112"/>
    </source>
</evidence>
<dbReference type="CDD" id="cd01948">
    <property type="entry name" value="EAL"/>
    <property type="match status" value="1"/>
</dbReference>
<feature type="domain" description="PAS" evidence="2">
    <location>
        <begin position="73"/>
        <end position="143"/>
    </location>
</feature>
<dbReference type="EMBL" id="JBHMAF010000049">
    <property type="protein sequence ID" value="MFB9758928.1"/>
    <property type="molecule type" value="Genomic_DNA"/>
</dbReference>
<dbReference type="InterPro" id="IPR012226">
    <property type="entry name" value="Diguanyl_cyclase/Pdiesterase"/>
</dbReference>
<dbReference type="Gene3D" id="3.30.70.270">
    <property type="match status" value="1"/>
</dbReference>
<feature type="domain" description="PAS" evidence="2">
    <location>
        <begin position="199"/>
        <end position="269"/>
    </location>
</feature>
<dbReference type="PROSITE" id="PS50887">
    <property type="entry name" value="GGDEF"/>
    <property type="match status" value="1"/>
</dbReference>
<feature type="domain" description="PAC" evidence="3">
    <location>
        <begin position="146"/>
        <end position="198"/>
    </location>
</feature>
<keyword evidence="1" id="KW-1133">Transmembrane helix</keyword>
<comment type="caution">
    <text evidence="6">The sequence shown here is derived from an EMBL/GenBank/DDBJ whole genome shotgun (WGS) entry which is preliminary data.</text>
</comment>
<dbReference type="Gene3D" id="3.30.450.20">
    <property type="entry name" value="PAS domain"/>
    <property type="match status" value="2"/>
</dbReference>
<dbReference type="PIRSF" id="PIRSF005925">
    <property type="entry name" value="Dos"/>
    <property type="match status" value="1"/>
</dbReference>
<feature type="transmembrane region" description="Helical" evidence="1">
    <location>
        <begin position="12"/>
        <end position="34"/>
    </location>
</feature>
<accession>A0ABV5WE94</accession>
<keyword evidence="1" id="KW-0472">Membrane</keyword>
<keyword evidence="1" id="KW-0812">Transmembrane</keyword>
<name>A0ABV5WE94_9BACI</name>
<proteinExistence type="predicted"/>
<sequence>MWHDWEVAQKIALRMVLIYLVISSSWVVLSDWLFKDYLHIVWLGTIKGWLFICVSGLLYYKLIRKVIKDTTENEVKYRLIVENVFDLIVVLDTMGKVTYVSPSCEQIIGYLPHECEGESSFEFIAKDDISKAQEKLHTILNAKKSEQTEIHLKHKEGHVVLVDGKGVPVIGGDGEVEQVVVLARDITERKQTERQLIESEERYRKLVEFSPEAILIHIDGEILYVNQAGIRLAGAHHLDEVISSNIFEFIIPDEFEHTEGRMRKVEEEGKIGIEERMIVRPDDTRIFVEVLSFQTTYQGEKAVQSIIRDITERKKSEEKIHYLAYYDALTGLPNRNFLGEYLRESLVCSQGSKHILTVMFLDLDRFKLINDTFGHSFGDVLLQQVSVRLRECLREDDMVSRYGGDEYIIVLKQQDIQEIYGLADQIIDTVAAPFMIYGRELFISPSIGISMYPTDGDDVETLIKNADAAMYLAKESGRNNYQFYTSSLHVMNNWKFELEKGIRNALQNNEFTLHYQPQVDLKTNTIIGLEALIRWNHPEYGFISPTEFIPVAEEIGLIGSIGRWVLETACNQRKQWQENGLPPVDVSINVSAVQFRDKHFVATVQQVLQDTKFEPCCLELEITEGAMQYVKEATSIMGALKELGVRLSIDDFGTGYSSLSYLRHFPIDKLKIDKSFVDEINHHSSGEIIVKTIIALGNSLGFEVIAEGIENEEQVSFLVQNNCRLGQGYFFYKPLPAEEIEGLIH</sequence>
<dbReference type="SUPFAM" id="SSF141868">
    <property type="entry name" value="EAL domain-like"/>
    <property type="match status" value="1"/>
</dbReference>
<evidence type="ECO:0000313" key="7">
    <source>
        <dbReference type="Proteomes" id="UP001589609"/>
    </source>
</evidence>
<evidence type="ECO:0000313" key="6">
    <source>
        <dbReference type="EMBL" id="MFB9758928.1"/>
    </source>
</evidence>
<evidence type="ECO:0000259" key="4">
    <source>
        <dbReference type="PROSITE" id="PS50883"/>
    </source>
</evidence>
<dbReference type="PANTHER" id="PTHR44757:SF2">
    <property type="entry name" value="BIOFILM ARCHITECTURE MAINTENANCE PROTEIN MBAA"/>
    <property type="match status" value="1"/>
</dbReference>
<dbReference type="SMART" id="SM00267">
    <property type="entry name" value="GGDEF"/>
    <property type="match status" value="1"/>
</dbReference>
<evidence type="ECO:0000259" key="5">
    <source>
        <dbReference type="PROSITE" id="PS50887"/>
    </source>
</evidence>
<dbReference type="Proteomes" id="UP001589609">
    <property type="component" value="Unassembled WGS sequence"/>
</dbReference>
<dbReference type="Gene3D" id="3.20.20.450">
    <property type="entry name" value="EAL domain"/>
    <property type="match status" value="1"/>
</dbReference>
<dbReference type="SMART" id="SM00086">
    <property type="entry name" value="PAC"/>
    <property type="match status" value="2"/>
</dbReference>
<dbReference type="InterPro" id="IPR000014">
    <property type="entry name" value="PAS"/>
</dbReference>
<feature type="domain" description="GGDEF" evidence="5">
    <location>
        <begin position="354"/>
        <end position="486"/>
    </location>
</feature>
<dbReference type="InterPro" id="IPR035965">
    <property type="entry name" value="PAS-like_dom_sf"/>
</dbReference>
<feature type="domain" description="EAL" evidence="4">
    <location>
        <begin position="495"/>
        <end position="745"/>
    </location>
</feature>
<dbReference type="PROSITE" id="PS50112">
    <property type="entry name" value="PAS"/>
    <property type="match status" value="2"/>
</dbReference>
<dbReference type="CDD" id="cd01949">
    <property type="entry name" value="GGDEF"/>
    <property type="match status" value="1"/>
</dbReference>
<dbReference type="SUPFAM" id="SSF55073">
    <property type="entry name" value="Nucleotide cyclase"/>
    <property type="match status" value="1"/>
</dbReference>
<reference evidence="6 7" key="1">
    <citation type="submission" date="2024-09" db="EMBL/GenBank/DDBJ databases">
        <authorList>
            <person name="Sun Q."/>
            <person name="Mori K."/>
        </authorList>
    </citation>
    <scope>NUCLEOTIDE SEQUENCE [LARGE SCALE GENOMIC DNA]</scope>
    <source>
        <strain evidence="6 7">JCM 11201</strain>
    </source>
</reference>
<dbReference type="InterPro" id="IPR001633">
    <property type="entry name" value="EAL_dom"/>
</dbReference>
<dbReference type="InterPro" id="IPR000160">
    <property type="entry name" value="GGDEF_dom"/>
</dbReference>
<dbReference type="InterPro" id="IPR000700">
    <property type="entry name" value="PAS-assoc_C"/>
</dbReference>
<dbReference type="InterPro" id="IPR043128">
    <property type="entry name" value="Rev_trsase/Diguanyl_cyclase"/>
</dbReference>